<keyword evidence="1" id="KW-0472">Membrane</keyword>
<dbReference type="OrthoDB" id="9793489at2"/>
<feature type="transmembrane region" description="Helical" evidence="1">
    <location>
        <begin position="526"/>
        <end position="548"/>
    </location>
</feature>
<name>A0A5C7AHL7_9FLAO</name>
<evidence type="ECO:0000313" key="4">
    <source>
        <dbReference type="EMBL" id="TXE04445.1"/>
    </source>
</evidence>
<feature type="chain" id="PRO_5023044465" evidence="2">
    <location>
        <begin position="26"/>
        <end position="626"/>
    </location>
</feature>
<feature type="transmembrane region" description="Helical" evidence="1">
    <location>
        <begin position="560"/>
        <end position="586"/>
    </location>
</feature>
<dbReference type="InterPro" id="IPR012338">
    <property type="entry name" value="Beta-lactam/transpept-like"/>
</dbReference>
<gene>
    <name evidence="4" type="ORF">ES711_16020</name>
</gene>
<dbReference type="SUPFAM" id="SSF56601">
    <property type="entry name" value="beta-lactamase/transpeptidase-like"/>
    <property type="match status" value="1"/>
</dbReference>
<keyword evidence="1" id="KW-1133">Transmembrane helix</keyword>
<evidence type="ECO:0000259" key="3">
    <source>
        <dbReference type="Pfam" id="PF00144"/>
    </source>
</evidence>
<dbReference type="PANTHER" id="PTHR46825">
    <property type="entry name" value="D-ALANYL-D-ALANINE-CARBOXYPEPTIDASE/ENDOPEPTIDASE AMPH"/>
    <property type="match status" value="1"/>
</dbReference>
<keyword evidence="5" id="KW-1185">Reference proteome</keyword>
<keyword evidence="2" id="KW-0732">Signal</keyword>
<reference evidence="4 5" key="1">
    <citation type="submission" date="2019-08" db="EMBL/GenBank/DDBJ databases">
        <title>Genome sequence of Gelidibacter salicanalis IC162T.</title>
        <authorList>
            <person name="Bowman J.P."/>
        </authorList>
    </citation>
    <scope>NUCLEOTIDE SEQUENCE [LARGE SCALE GENOMIC DNA]</scope>
    <source>
        <strain evidence="4 5">IC162</strain>
    </source>
</reference>
<dbReference type="Pfam" id="PF00144">
    <property type="entry name" value="Beta-lactamase"/>
    <property type="match status" value="1"/>
</dbReference>
<dbReference type="EMBL" id="VORX01000013">
    <property type="protein sequence ID" value="TXE04445.1"/>
    <property type="molecule type" value="Genomic_DNA"/>
</dbReference>
<sequence length="626" mass="70577">MKINHFSVRGSLLLFFFLQASPLFSQEKEAILPTSIPELQSAIEVVLEETKTPAVGLTLVNQDGVVWTKTLGKADVENDIDADEKTMFRIGSVSKMFVSLALLKLQEEGLLSLKDKVRDLVPEVEFENPWQETSPILVEHLLEHTTGWDDYHDVEIATDGLNLSLKEAIDFHPHSRISRWVPGTRFAYSNSGPGVAAYIVEKITGKTFEDYIQETFFDPMGMESMTYFTDSEAYKQHGAKLYIDGKQATIWNVLMRPVGSINATPTDVANMVSFFINRGKIDSVQLISEASLQRMETPTTTIGAKAGLEVGYELSNSSSPYKNAVYRKHAGSVKSALADLSYLPEYNLGYAVMTNSSDRQAMQRIINLIRAFQLKDIIDVHSKGTNLTTKNEADVSGYYLDINPRYQQFNFLNRLFRVQKISYKKDTLFINSALGGEDLRGYIQLNENQFVSPETGKISMVRAHDPLAGEVYQEGVQVLKPVSAIVVFGQLFILILWVLGMITAILFGVIWAIRFWTGKLAGGQNIWIRLWPLMSSVFVVVALITISLEYSDFSEVFGNVTLPSITLFVCLVAFVLISLWSVYYLFRVRKSKIKKLTYWYSAALICLHFLAACYFLWWGAIVPTWN</sequence>
<feature type="signal peptide" evidence="2">
    <location>
        <begin position="1"/>
        <end position="25"/>
    </location>
</feature>
<feature type="domain" description="Beta-lactamase-related" evidence="3">
    <location>
        <begin position="41"/>
        <end position="360"/>
    </location>
</feature>
<organism evidence="4 5">
    <name type="scientific">Gelidibacter salicanalis</name>
    <dbReference type="NCBI Taxonomy" id="291193"/>
    <lineage>
        <taxon>Bacteria</taxon>
        <taxon>Pseudomonadati</taxon>
        <taxon>Bacteroidota</taxon>
        <taxon>Flavobacteriia</taxon>
        <taxon>Flavobacteriales</taxon>
        <taxon>Flavobacteriaceae</taxon>
        <taxon>Gelidibacter</taxon>
    </lineage>
</organism>
<evidence type="ECO:0000256" key="1">
    <source>
        <dbReference type="SAM" id="Phobius"/>
    </source>
</evidence>
<feature type="transmembrane region" description="Helical" evidence="1">
    <location>
        <begin position="491"/>
        <end position="514"/>
    </location>
</feature>
<dbReference type="InterPro" id="IPR001466">
    <property type="entry name" value="Beta-lactam-related"/>
</dbReference>
<dbReference type="InterPro" id="IPR050491">
    <property type="entry name" value="AmpC-like"/>
</dbReference>
<keyword evidence="1" id="KW-0812">Transmembrane</keyword>
<dbReference type="AlphaFoldDB" id="A0A5C7AHL7"/>
<evidence type="ECO:0000313" key="5">
    <source>
        <dbReference type="Proteomes" id="UP000321734"/>
    </source>
</evidence>
<feature type="transmembrane region" description="Helical" evidence="1">
    <location>
        <begin position="598"/>
        <end position="620"/>
    </location>
</feature>
<evidence type="ECO:0000256" key="2">
    <source>
        <dbReference type="SAM" id="SignalP"/>
    </source>
</evidence>
<dbReference type="PANTHER" id="PTHR46825:SF9">
    <property type="entry name" value="BETA-LACTAMASE-RELATED DOMAIN-CONTAINING PROTEIN"/>
    <property type="match status" value="1"/>
</dbReference>
<dbReference type="Gene3D" id="3.40.710.10">
    <property type="entry name" value="DD-peptidase/beta-lactamase superfamily"/>
    <property type="match status" value="1"/>
</dbReference>
<dbReference type="Proteomes" id="UP000321734">
    <property type="component" value="Unassembled WGS sequence"/>
</dbReference>
<protein>
    <submittedName>
        <fullName evidence="4">Serine hydrolase</fullName>
    </submittedName>
</protein>
<comment type="caution">
    <text evidence="4">The sequence shown here is derived from an EMBL/GenBank/DDBJ whole genome shotgun (WGS) entry which is preliminary data.</text>
</comment>
<dbReference type="RefSeq" id="WP_146894321.1">
    <property type="nucleotide sequence ID" value="NZ_VORX01000013.1"/>
</dbReference>
<accession>A0A5C7AHL7</accession>
<keyword evidence="4" id="KW-0378">Hydrolase</keyword>
<proteinExistence type="predicted"/>
<dbReference type="GO" id="GO:0016787">
    <property type="term" value="F:hydrolase activity"/>
    <property type="evidence" value="ECO:0007669"/>
    <property type="project" value="UniProtKB-KW"/>
</dbReference>